<gene>
    <name evidence="2" type="ORF">BCR32DRAFT_297486</name>
</gene>
<feature type="region of interest" description="Disordered" evidence="1">
    <location>
        <begin position="1"/>
        <end position="26"/>
    </location>
</feature>
<evidence type="ECO:0000313" key="2">
    <source>
        <dbReference type="EMBL" id="ORX68438.1"/>
    </source>
</evidence>
<organism evidence="2 3">
    <name type="scientific">Anaeromyces robustus</name>
    <dbReference type="NCBI Taxonomy" id="1754192"/>
    <lineage>
        <taxon>Eukaryota</taxon>
        <taxon>Fungi</taxon>
        <taxon>Fungi incertae sedis</taxon>
        <taxon>Chytridiomycota</taxon>
        <taxon>Chytridiomycota incertae sedis</taxon>
        <taxon>Neocallimastigomycetes</taxon>
        <taxon>Neocallimastigales</taxon>
        <taxon>Neocallimastigaceae</taxon>
        <taxon>Anaeromyces</taxon>
    </lineage>
</organism>
<dbReference type="AlphaFoldDB" id="A0A1Y1W4V9"/>
<reference evidence="2 3" key="1">
    <citation type="submission" date="2016-08" db="EMBL/GenBank/DDBJ databases">
        <title>A Parts List for Fungal Cellulosomes Revealed by Comparative Genomics.</title>
        <authorList>
            <consortium name="DOE Joint Genome Institute"/>
            <person name="Haitjema C.H."/>
            <person name="Gilmore S.P."/>
            <person name="Henske J.K."/>
            <person name="Solomon K.V."/>
            <person name="De Groot R."/>
            <person name="Kuo A."/>
            <person name="Mondo S.J."/>
            <person name="Salamov A.A."/>
            <person name="Labutti K."/>
            <person name="Zhao Z."/>
            <person name="Chiniquy J."/>
            <person name="Barry K."/>
            <person name="Brewer H.M."/>
            <person name="Purvine S.O."/>
            <person name="Wright A.T."/>
            <person name="Boxma B."/>
            <person name="Van Alen T."/>
            <person name="Hackstein J.H."/>
            <person name="Baker S.E."/>
            <person name="Grigoriev I.V."/>
            <person name="O'Malley M.A."/>
        </authorList>
    </citation>
    <scope>NUCLEOTIDE SEQUENCE [LARGE SCALE GENOMIC DNA]</scope>
    <source>
        <strain evidence="2 3">S4</strain>
    </source>
</reference>
<reference evidence="2 3" key="2">
    <citation type="submission" date="2016-08" db="EMBL/GenBank/DDBJ databases">
        <title>Pervasive Adenine N6-methylation of Active Genes in Fungi.</title>
        <authorList>
            <consortium name="DOE Joint Genome Institute"/>
            <person name="Mondo S.J."/>
            <person name="Dannebaum R.O."/>
            <person name="Kuo R.C."/>
            <person name="Labutti K."/>
            <person name="Haridas S."/>
            <person name="Kuo A."/>
            <person name="Salamov A."/>
            <person name="Ahrendt S.R."/>
            <person name="Lipzen A."/>
            <person name="Sullivan W."/>
            <person name="Andreopoulos W.B."/>
            <person name="Clum A."/>
            <person name="Lindquist E."/>
            <person name="Daum C."/>
            <person name="Ramamoorthy G.K."/>
            <person name="Gryganskyi A."/>
            <person name="Culley D."/>
            <person name="Magnuson J.K."/>
            <person name="James T.Y."/>
            <person name="O'Malley M.A."/>
            <person name="Stajich J.E."/>
            <person name="Spatafora J.W."/>
            <person name="Visel A."/>
            <person name="Grigoriev I.V."/>
        </authorList>
    </citation>
    <scope>NUCLEOTIDE SEQUENCE [LARGE SCALE GENOMIC DNA]</scope>
    <source>
        <strain evidence="2 3">S4</strain>
    </source>
</reference>
<dbReference type="OrthoDB" id="2146061at2759"/>
<evidence type="ECO:0000313" key="3">
    <source>
        <dbReference type="Proteomes" id="UP000193944"/>
    </source>
</evidence>
<dbReference type="EMBL" id="MCFG01000425">
    <property type="protein sequence ID" value="ORX68438.1"/>
    <property type="molecule type" value="Genomic_DNA"/>
</dbReference>
<name>A0A1Y1W4V9_9FUNG</name>
<evidence type="ECO:0000256" key="1">
    <source>
        <dbReference type="SAM" id="MobiDB-lite"/>
    </source>
</evidence>
<comment type="caution">
    <text evidence="2">The sequence shown here is derived from an EMBL/GenBank/DDBJ whole genome shotgun (WGS) entry which is preliminary data.</text>
</comment>
<dbReference type="Proteomes" id="UP000193944">
    <property type="component" value="Unassembled WGS sequence"/>
</dbReference>
<feature type="compositionally biased region" description="Basic and acidic residues" evidence="1">
    <location>
        <begin position="15"/>
        <end position="24"/>
    </location>
</feature>
<keyword evidence="3" id="KW-1185">Reference proteome</keyword>
<protein>
    <submittedName>
        <fullName evidence="2">Uncharacterized protein</fullName>
    </submittedName>
</protein>
<accession>A0A1Y1W4V9</accession>
<proteinExistence type="predicted"/>
<sequence length="148" mass="17555">MKNIKKGKSSNNKTRQNEQKKDNLFDSDLLTSKEKKWLKNNNSKLKCKIIRQYLTEDNILKWKPIPKTSKKTLKKIISKTLLSSIPDNNEILKRFLVLENTIYKDIDDIYAPKEETITEHLTETNDELVKQIEQNLKEIQELQEMKNH</sequence>